<sequence length="1789" mass="203011">MALWFSRQCLGIVEGLYMIQHSSSDNDSQEPQKHGQHGDLKPENILWFRDSGTSETGYSLGTLKISDFGLTRFHGTQTKSHINTDGMGCSPTYRAPEFDVLQEVAQSYDIWCLGCVLLEFTTWYLKGWAGVESFSQERKGPKVKKVEKWNHEYREDTFFNRIQKANTVSAQAKEPVKDEVQSLYKHEDTSDLIIELVEFLETSLLRLHPDRRKRCPEVLAQFSRFFDTCCRDQYYCLEKRKTPPIRKNTDNSDLSHLEPVDLHSSNVSLRRASLASSDRPTQLRFSNPILEEPDNVLDSLVREDESESQPRKPDRSMTDPARNVRRESLPVINVNRQSLPAIPSPIEDSKVVEAPVEPVVSDTIATSDEESQRPEQTKRLEILAFENSWEIKPQLDIPDVLQLLGEVDIRDQAAHNRHSKIKDRFNKTLQCVSSVGGLAASGASEAFAPAQTCFNALTFVIKAWQDYQGAFESLANLFEKCIDFLGRLEEYQTRIDAKLQQVACQHLLLFVEICDCSIRLASKKAKATLFVRISFLGDNQIKALLSDMEQLVDKERNLVAARTLNIAVQSNQKLDIMLEGEETRKGDLEVKKWKRSIVKALEFDQSTLDREGEPVQIWAKSFTTIKNSLIHGTGNWLLQNSVFKSWAYGTGSSKPILILHGTEGSGKTYSMANVLKLLPQLQGTSRPILAYHFLESDNRKSQLKQDVFSSVSRYLLWQCATASEPLTQSMADVCKDNRQFDGTKDVWDKLLFTNKAMQRMDATFFIAIDGLDERIQEFQALLAGITAMATKNDMKIRILLTAKTKSLDSLYRNQSISFSAINVSENNHDDIRAYITHRMNSMDTLGNTNSSEACEWREKILVRLSKTSGDDYFKLATALDAIGKMHLVADIEQALANADSSREEQIVAEIKTLQKTLTAKEVSEVNLIILWLVSGNEYPSLSELEAILALDHENDSKSTRSLLPLEKKLESRYLLFQVNSAGLVQWKSEGIKDQIPRTTINTSVGTDFGSSKHISPAEVSLVEHFLKQICPSELFNKFEFDDFFEGKRQAQRANFICWDEENAHIHIAIICLKSLTGVQGPLTEKLRSYANRHLMHHLTRVELDLAARELKGQVGLLLVKLFTTDTGIDSLFWVKKGIMGELTWSKTENLVLNEARRLWLHTSEGVNELERWFNDKAVIQGIQGESNDNFVKALKRPEANKHEALLGPAAKHLASHLLVHSEFGPRQYITAVRFLLGYVLQIRNIKHDYKLMTETWRPSSGDIDLIEKWAVSVFGEDAVDSTWHMQFAFLRGVEPGREVIARAQMAMEHDTSNVVAGLLLVTSLAGTREGNWEAVQILKHLVQVTETKIREADGHMQDRSSLEELLFLSSRLLAERYLEIGDSYDQAAQTHRKCIGRRVADFELCALWIKAYHKDAKFQAVIDLIEEIIRAGPWPHFFADFFKHILFRKEVQEILAWAADEAGNWGFVDGLYTQAIEMAIEGNHASDLFLLRVAYGHTLHKAGNNEDKLIEVWEVAFQTGKLSREKGEEIAIRELMVLARSLAQLYLKRSFNDTGSYYVAKIGDLFLDTDPINNIMVACCLARIHCRNGQLYEAKKTVAIIVDTVLKWLSDGDPFNDQLALLYLRVVVTALGDERNTGIVWQLLNSIKLQKVIAREQWELTQKMGQNTPAPNPPSPDGFCDGCGAQWFYIRNAYFCSDCTGDVGFDEDCYRLFKSGKLGKNICDESHSFIYIPPWDEKLARSLPDYSVMTEEGVVTLEEWKTQIREEYLGVVQPSGETSMSLDNRRIQV</sequence>
<evidence type="ECO:0000256" key="2">
    <source>
        <dbReference type="SAM" id="MobiDB-lite"/>
    </source>
</evidence>
<dbReference type="PANTHER" id="PTHR10039:SF17">
    <property type="entry name" value="FUNGAL STAND N-TERMINAL GOODBYE DOMAIN-CONTAINING PROTEIN-RELATED"/>
    <property type="match status" value="1"/>
</dbReference>
<evidence type="ECO:0000256" key="1">
    <source>
        <dbReference type="ARBA" id="ARBA00022737"/>
    </source>
</evidence>
<dbReference type="InterPro" id="IPR031350">
    <property type="entry name" value="Goodbye_dom"/>
</dbReference>
<evidence type="ECO:0000313" key="5">
    <source>
        <dbReference type="Proteomes" id="UP001152024"/>
    </source>
</evidence>
<keyword evidence="5" id="KW-1185">Reference proteome</keyword>
<dbReference type="Gene3D" id="3.40.50.300">
    <property type="entry name" value="P-loop containing nucleotide triphosphate hydrolases"/>
    <property type="match status" value="1"/>
</dbReference>
<dbReference type="InterPro" id="IPR000719">
    <property type="entry name" value="Prot_kinase_dom"/>
</dbReference>
<accession>A0ABQ8QZ52</accession>
<dbReference type="InterPro" id="IPR027417">
    <property type="entry name" value="P-loop_NTPase"/>
</dbReference>
<dbReference type="InterPro" id="IPR056884">
    <property type="entry name" value="NPHP3-like_N"/>
</dbReference>
<dbReference type="Pfam" id="PF17109">
    <property type="entry name" value="Goodbye"/>
    <property type="match status" value="1"/>
</dbReference>
<name>A0ABQ8QZ52_FUSEQ</name>
<comment type="caution">
    <text evidence="4">The sequence shown here is derived from an EMBL/GenBank/DDBJ whole genome shotgun (WGS) entry which is preliminary data.</text>
</comment>
<proteinExistence type="predicted"/>
<feature type="region of interest" description="Disordered" evidence="2">
    <location>
        <begin position="301"/>
        <end position="328"/>
    </location>
</feature>
<dbReference type="PANTHER" id="PTHR10039">
    <property type="entry name" value="AMELOGENIN"/>
    <property type="match status" value="1"/>
</dbReference>
<dbReference type="SUPFAM" id="SSF56112">
    <property type="entry name" value="Protein kinase-like (PK-like)"/>
    <property type="match status" value="1"/>
</dbReference>
<evidence type="ECO:0000259" key="3">
    <source>
        <dbReference type="PROSITE" id="PS50011"/>
    </source>
</evidence>
<protein>
    <recommendedName>
        <fullName evidence="3">Protein kinase domain-containing protein</fullName>
    </recommendedName>
</protein>
<dbReference type="EMBL" id="JAOQBH010000024">
    <property type="protein sequence ID" value="KAJ4117542.1"/>
    <property type="molecule type" value="Genomic_DNA"/>
</dbReference>
<dbReference type="Gene3D" id="1.10.510.10">
    <property type="entry name" value="Transferase(Phosphotransferase) domain 1"/>
    <property type="match status" value="1"/>
</dbReference>
<keyword evidence="1" id="KW-0677">Repeat</keyword>
<dbReference type="PROSITE" id="PS50011">
    <property type="entry name" value="PROTEIN_KINASE_DOM"/>
    <property type="match status" value="1"/>
</dbReference>
<reference evidence="4" key="1">
    <citation type="submission" date="2022-09" db="EMBL/GenBank/DDBJ databases">
        <title>Fusarium specimens isolated from Avocado Roots.</title>
        <authorList>
            <person name="Stajich J."/>
            <person name="Roper C."/>
            <person name="Heimlech-Rivalta G."/>
        </authorList>
    </citation>
    <scope>NUCLEOTIDE SEQUENCE</scope>
    <source>
        <strain evidence="4">CF00095</strain>
    </source>
</reference>
<dbReference type="InterPro" id="IPR011009">
    <property type="entry name" value="Kinase-like_dom_sf"/>
</dbReference>
<dbReference type="Pfam" id="PF00069">
    <property type="entry name" value="Pkinase"/>
    <property type="match status" value="1"/>
</dbReference>
<dbReference type="Pfam" id="PF24883">
    <property type="entry name" value="NPHP3_N"/>
    <property type="match status" value="1"/>
</dbReference>
<dbReference type="Proteomes" id="UP001152024">
    <property type="component" value="Unassembled WGS sequence"/>
</dbReference>
<organism evidence="4 5">
    <name type="scientific">Fusarium equiseti</name>
    <name type="common">Fusarium scirpi</name>
    <dbReference type="NCBI Taxonomy" id="61235"/>
    <lineage>
        <taxon>Eukaryota</taxon>
        <taxon>Fungi</taxon>
        <taxon>Dikarya</taxon>
        <taxon>Ascomycota</taxon>
        <taxon>Pezizomycotina</taxon>
        <taxon>Sordariomycetes</taxon>
        <taxon>Hypocreomycetidae</taxon>
        <taxon>Hypocreales</taxon>
        <taxon>Nectriaceae</taxon>
        <taxon>Fusarium</taxon>
        <taxon>Fusarium incarnatum-equiseti species complex</taxon>
    </lineage>
</organism>
<evidence type="ECO:0000313" key="4">
    <source>
        <dbReference type="EMBL" id="KAJ4117542.1"/>
    </source>
</evidence>
<gene>
    <name evidence="4" type="ORF">NW768_010905</name>
</gene>
<feature type="domain" description="Protein kinase" evidence="3">
    <location>
        <begin position="1"/>
        <end position="226"/>
    </location>
</feature>